<evidence type="ECO:0000256" key="7">
    <source>
        <dbReference type="ARBA" id="ARBA00022490"/>
    </source>
</evidence>
<comment type="cofactor">
    <cofactor evidence="2">
        <name>K(+)</name>
        <dbReference type="ChEBI" id="CHEBI:29103"/>
    </cofactor>
</comment>
<keyword evidence="11 16" id="KW-0067">ATP-binding</keyword>
<feature type="binding site" evidence="16">
    <location>
        <begin position="90"/>
        <end position="93"/>
    </location>
    <ligand>
        <name>substrate</name>
    </ligand>
</feature>
<dbReference type="PANTHER" id="PTHR34265">
    <property type="entry name" value="TYPE III PANTOTHENATE KINASE"/>
    <property type="match status" value="1"/>
</dbReference>
<dbReference type="SUPFAM" id="SSF53067">
    <property type="entry name" value="Actin-like ATPase domain"/>
    <property type="match status" value="2"/>
</dbReference>
<dbReference type="Pfam" id="PF03309">
    <property type="entry name" value="Pan_kinase"/>
    <property type="match status" value="1"/>
</dbReference>
<comment type="subcellular location">
    <subcellularLocation>
        <location evidence="3 16">Cytoplasm</location>
    </subcellularLocation>
</comment>
<feature type="active site" description="Proton acceptor" evidence="16">
    <location>
        <position position="92"/>
    </location>
</feature>
<comment type="catalytic activity">
    <reaction evidence="1 16">
        <text>(R)-pantothenate + ATP = (R)-4'-phosphopantothenate + ADP + H(+)</text>
        <dbReference type="Rhea" id="RHEA:16373"/>
        <dbReference type="ChEBI" id="CHEBI:10986"/>
        <dbReference type="ChEBI" id="CHEBI:15378"/>
        <dbReference type="ChEBI" id="CHEBI:29032"/>
        <dbReference type="ChEBI" id="CHEBI:30616"/>
        <dbReference type="ChEBI" id="CHEBI:456216"/>
        <dbReference type="EC" id="2.7.1.33"/>
    </reaction>
</comment>
<evidence type="ECO:0000256" key="15">
    <source>
        <dbReference type="ARBA" id="ARBA00040883"/>
    </source>
</evidence>
<proteinExistence type="inferred from homology"/>
<organism evidence="17">
    <name type="scientific">Roseihalotalea indica</name>
    <dbReference type="NCBI Taxonomy" id="2867963"/>
    <lineage>
        <taxon>Bacteria</taxon>
        <taxon>Pseudomonadati</taxon>
        <taxon>Bacteroidota</taxon>
        <taxon>Cytophagia</taxon>
        <taxon>Cytophagales</taxon>
        <taxon>Catalimonadaceae</taxon>
        <taxon>Roseihalotalea</taxon>
    </lineage>
</organism>
<keyword evidence="16" id="KW-0479">Metal-binding</keyword>
<keyword evidence="7 16" id="KW-0963">Cytoplasm</keyword>
<evidence type="ECO:0000256" key="1">
    <source>
        <dbReference type="ARBA" id="ARBA00001206"/>
    </source>
</evidence>
<name>A0AA49GS72_9BACT</name>
<evidence type="ECO:0000256" key="14">
    <source>
        <dbReference type="ARBA" id="ARBA00038036"/>
    </source>
</evidence>
<keyword evidence="9 16" id="KW-0547">Nucleotide-binding</keyword>
<dbReference type="AlphaFoldDB" id="A0AA49GS72"/>
<dbReference type="PANTHER" id="PTHR34265:SF1">
    <property type="entry name" value="TYPE III PANTOTHENATE KINASE"/>
    <property type="match status" value="1"/>
</dbReference>
<dbReference type="GO" id="GO:0015937">
    <property type="term" value="P:coenzyme A biosynthetic process"/>
    <property type="evidence" value="ECO:0007669"/>
    <property type="project" value="UniProtKB-UniRule"/>
</dbReference>
<keyword evidence="8 16" id="KW-0808">Transferase</keyword>
<dbReference type="InterPro" id="IPR004619">
    <property type="entry name" value="Type_III_PanK"/>
</dbReference>
<evidence type="ECO:0000256" key="2">
    <source>
        <dbReference type="ARBA" id="ARBA00001958"/>
    </source>
</evidence>
<evidence type="ECO:0000256" key="13">
    <source>
        <dbReference type="ARBA" id="ARBA00022993"/>
    </source>
</evidence>
<evidence type="ECO:0000256" key="8">
    <source>
        <dbReference type="ARBA" id="ARBA00022679"/>
    </source>
</evidence>
<comment type="similarity">
    <text evidence="14 16">Belongs to the type III pantothenate kinase family.</text>
</comment>
<comment type="cofactor">
    <cofactor evidence="16">
        <name>NH4(+)</name>
        <dbReference type="ChEBI" id="CHEBI:28938"/>
    </cofactor>
    <cofactor evidence="16">
        <name>K(+)</name>
        <dbReference type="ChEBI" id="CHEBI:29103"/>
    </cofactor>
    <text evidence="16">A monovalent cation. Ammonium or potassium.</text>
</comment>
<evidence type="ECO:0000256" key="6">
    <source>
        <dbReference type="ARBA" id="ARBA00012102"/>
    </source>
</evidence>
<evidence type="ECO:0000256" key="11">
    <source>
        <dbReference type="ARBA" id="ARBA00022840"/>
    </source>
</evidence>
<dbReference type="GO" id="GO:0004594">
    <property type="term" value="F:pantothenate kinase activity"/>
    <property type="evidence" value="ECO:0007669"/>
    <property type="project" value="UniProtKB-UniRule"/>
</dbReference>
<feature type="binding site" evidence="16">
    <location>
        <position position="172"/>
    </location>
    <ligand>
        <name>substrate</name>
    </ligand>
</feature>
<reference evidence="17" key="1">
    <citation type="journal article" date="2023" name="Comput. Struct. Biotechnol. J.">
        <title>Discovery of a novel marine Bacteroidetes with a rich repertoire of carbohydrate-active enzymes.</title>
        <authorList>
            <person name="Chen B."/>
            <person name="Liu G."/>
            <person name="Chen Q."/>
            <person name="Wang H."/>
            <person name="Liu L."/>
            <person name="Tang K."/>
        </authorList>
    </citation>
    <scope>NUCLEOTIDE SEQUENCE</scope>
    <source>
        <strain evidence="17">TK19036</strain>
    </source>
</reference>
<accession>A0AA49GS72</accession>
<feature type="binding site" evidence="16">
    <location>
        <position position="83"/>
    </location>
    <ligand>
        <name>substrate</name>
    </ligand>
</feature>
<sequence>MNLVIDIGNTAIKAGWFEQGTLIEIQSSLPMDILRERLVAQPPERMIVSSVSSYTEEIRDFIPENTHYVELNGSTPLPFENLYGTPQTLGTDRMAAVAGAQALYPDRNVLVIDAGTCVTYELLNDQGQYLGGVISPGLRMRWRAMHTFTARLPLVSLEPNASAELPLVGQNTEEALQSGGLIGMAAEINQMIRMYADKFAALQVVTCGGDITYLQPWIAQEHVHIPELVLIGLNSIVQYDGS</sequence>
<dbReference type="GO" id="GO:0005737">
    <property type="term" value="C:cytoplasm"/>
    <property type="evidence" value="ECO:0007669"/>
    <property type="project" value="UniProtKB-SubCell"/>
</dbReference>
<evidence type="ECO:0000256" key="16">
    <source>
        <dbReference type="HAMAP-Rule" id="MF_01274"/>
    </source>
</evidence>
<evidence type="ECO:0000313" key="17">
    <source>
        <dbReference type="EMBL" id="WKN37800.1"/>
    </source>
</evidence>
<evidence type="ECO:0000256" key="12">
    <source>
        <dbReference type="ARBA" id="ARBA00022958"/>
    </source>
</evidence>
<comment type="pathway">
    <text evidence="4 16">Cofactor biosynthesis; coenzyme A biosynthesis; CoA from (R)-pantothenate: step 1/5.</text>
</comment>
<comment type="function">
    <text evidence="16">Catalyzes the phosphorylation of pantothenate (Pan), the first step in CoA biosynthesis.</text>
</comment>
<evidence type="ECO:0000256" key="5">
    <source>
        <dbReference type="ARBA" id="ARBA00011738"/>
    </source>
</evidence>
<dbReference type="GO" id="GO:0005524">
    <property type="term" value="F:ATP binding"/>
    <property type="evidence" value="ECO:0007669"/>
    <property type="project" value="UniProtKB-UniRule"/>
</dbReference>
<feature type="binding site" evidence="16">
    <location>
        <begin position="6"/>
        <end position="13"/>
    </location>
    <ligand>
        <name>ATP</name>
        <dbReference type="ChEBI" id="CHEBI:30616"/>
    </ligand>
</feature>
<dbReference type="EC" id="2.7.1.33" evidence="6 16"/>
<evidence type="ECO:0000256" key="9">
    <source>
        <dbReference type="ARBA" id="ARBA00022741"/>
    </source>
</evidence>
<protein>
    <recommendedName>
        <fullName evidence="15 16">Type III pantothenate kinase</fullName>
        <ecNumber evidence="6 16">2.7.1.33</ecNumber>
    </recommendedName>
    <alternativeName>
        <fullName evidence="16">PanK-III</fullName>
    </alternativeName>
    <alternativeName>
        <fullName evidence="16">Pantothenic acid kinase</fullName>
    </alternativeName>
</protein>
<feature type="binding site" evidence="16">
    <location>
        <position position="113"/>
    </location>
    <ligand>
        <name>K(+)</name>
        <dbReference type="ChEBI" id="CHEBI:29103"/>
    </ligand>
</feature>
<evidence type="ECO:0000256" key="3">
    <source>
        <dbReference type="ARBA" id="ARBA00004496"/>
    </source>
</evidence>
<evidence type="ECO:0000256" key="4">
    <source>
        <dbReference type="ARBA" id="ARBA00005225"/>
    </source>
</evidence>
<feature type="binding site" evidence="16">
    <location>
        <position position="116"/>
    </location>
    <ligand>
        <name>ATP</name>
        <dbReference type="ChEBI" id="CHEBI:30616"/>
    </ligand>
</feature>
<dbReference type="InterPro" id="IPR043129">
    <property type="entry name" value="ATPase_NBD"/>
</dbReference>
<dbReference type="GO" id="GO:0046872">
    <property type="term" value="F:metal ion binding"/>
    <property type="evidence" value="ECO:0007669"/>
    <property type="project" value="UniProtKB-KW"/>
</dbReference>
<reference evidence="17" key="2">
    <citation type="journal article" date="2024" name="Antonie Van Leeuwenhoek">
        <title>Roseihalotalea indica gen. nov., sp. nov., a halophilic Bacteroidetes from mesopelagic Southwest Indian Ocean with higher carbohydrate metabolic potential.</title>
        <authorList>
            <person name="Chen B."/>
            <person name="Zhang M."/>
            <person name="Lin D."/>
            <person name="Ye J."/>
            <person name="Tang K."/>
        </authorList>
    </citation>
    <scope>NUCLEOTIDE SEQUENCE</scope>
    <source>
        <strain evidence="17">TK19036</strain>
    </source>
</reference>
<keyword evidence="12 16" id="KW-0630">Potassium</keyword>
<evidence type="ECO:0000256" key="10">
    <source>
        <dbReference type="ARBA" id="ARBA00022777"/>
    </source>
</evidence>
<dbReference type="EMBL" id="CP120682">
    <property type="protein sequence ID" value="WKN37800.1"/>
    <property type="molecule type" value="Genomic_DNA"/>
</dbReference>
<dbReference type="Gene3D" id="3.30.420.40">
    <property type="match status" value="2"/>
</dbReference>
<dbReference type="NCBIfam" id="TIGR00671">
    <property type="entry name" value="baf"/>
    <property type="match status" value="1"/>
</dbReference>
<gene>
    <name evidence="16" type="primary">coaX</name>
    <name evidence="17" type="ORF">K4G66_03640</name>
</gene>
<comment type="subunit">
    <text evidence="5 16">Homodimer.</text>
</comment>
<keyword evidence="13 16" id="KW-0173">Coenzyme A biosynthesis</keyword>
<dbReference type="HAMAP" id="MF_01274">
    <property type="entry name" value="Pantothen_kinase_3"/>
    <property type="match status" value="1"/>
</dbReference>
<keyword evidence="10 16" id="KW-0418">Kinase</keyword>
<dbReference type="CDD" id="cd24015">
    <property type="entry name" value="ASKHA_NBD_PanK-III"/>
    <property type="match status" value="1"/>
</dbReference>